<keyword evidence="3" id="KW-1185">Reference proteome</keyword>
<evidence type="ECO:0008006" key="4">
    <source>
        <dbReference type="Google" id="ProtNLM"/>
    </source>
</evidence>
<organism evidence="2 3">
    <name type="scientific">Ancylostoma caninum</name>
    <name type="common">Dog hookworm</name>
    <dbReference type="NCBI Taxonomy" id="29170"/>
    <lineage>
        <taxon>Eukaryota</taxon>
        <taxon>Metazoa</taxon>
        <taxon>Ecdysozoa</taxon>
        <taxon>Nematoda</taxon>
        <taxon>Chromadorea</taxon>
        <taxon>Rhabditida</taxon>
        <taxon>Rhabditina</taxon>
        <taxon>Rhabditomorpha</taxon>
        <taxon>Strongyloidea</taxon>
        <taxon>Ancylostomatidae</taxon>
        <taxon>Ancylostomatinae</taxon>
        <taxon>Ancylostoma</taxon>
    </lineage>
</organism>
<feature type="chain" id="PRO_5016645405" description="SCP domain-containing protein" evidence="1">
    <location>
        <begin position="24"/>
        <end position="149"/>
    </location>
</feature>
<dbReference type="AlphaFoldDB" id="A0A368H6S2"/>
<comment type="caution">
    <text evidence="2">The sequence shown here is derived from an EMBL/GenBank/DDBJ whole genome shotgun (WGS) entry which is preliminary data.</text>
</comment>
<evidence type="ECO:0000313" key="3">
    <source>
        <dbReference type="Proteomes" id="UP000252519"/>
    </source>
</evidence>
<protein>
    <recommendedName>
        <fullName evidence="4">SCP domain-containing protein</fullName>
    </recommendedName>
</protein>
<feature type="signal peptide" evidence="1">
    <location>
        <begin position="1"/>
        <end position="23"/>
    </location>
</feature>
<proteinExistence type="predicted"/>
<reference evidence="2 3" key="1">
    <citation type="submission" date="2014-10" db="EMBL/GenBank/DDBJ databases">
        <title>Draft genome of the hookworm Ancylostoma caninum.</title>
        <authorList>
            <person name="Mitreva M."/>
        </authorList>
    </citation>
    <scope>NUCLEOTIDE SEQUENCE [LARGE SCALE GENOMIC DNA]</scope>
    <source>
        <strain evidence="2 3">Baltimore</strain>
    </source>
</reference>
<dbReference type="EMBL" id="JOJR01000007">
    <property type="protein sequence ID" value="RCN52321.1"/>
    <property type="molecule type" value="Genomic_DNA"/>
</dbReference>
<sequence>MGASKRTIFWAVCFLSWGSNVFSLNPPKCIQMAIGDVRMSDDVRRFIYNEVSKWLPKKTGYSCYLEWAANFALVDNHSRIQGLEDYGEEVEMRRIGPWRANFLKDTIKWWAPELKNMDRLAKFGCFFFRTPSNGKTTAKLSCIFISSRD</sequence>
<gene>
    <name evidence="2" type="ORF">ANCCAN_01363</name>
</gene>
<dbReference type="Proteomes" id="UP000252519">
    <property type="component" value="Unassembled WGS sequence"/>
</dbReference>
<evidence type="ECO:0000313" key="2">
    <source>
        <dbReference type="EMBL" id="RCN52321.1"/>
    </source>
</evidence>
<dbReference type="Pfam" id="PF17641">
    <property type="entry name" value="ASPRs"/>
    <property type="match status" value="1"/>
</dbReference>
<name>A0A368H6S2_ANCCA</name>
<accession>A0A368H6S2</accession>
<keyword evidence="1" id="KW-0732">Signal</keyword>
<dbReference type="InterPro" id="IPR035109">
    <property type="entry name" value="ASPR"/>
</dbReference>
<evidence type="ECO:0000256" key="1">
    <source>
        <dbReference type="SAM" id="SignalP"/>
    </source>
</evidence>